<keyword evidence="4 7" id="KW-0472">Membrane</keyword>
<feature type="transmembrane region" description="Helical" evidence="7">
    <location>
        <begin position="207"/>
        <end position="226"/>
    </location>
</feature>
<feature type="region of interest" description="Disordered" evidence="6">
    <location>
        <begin position="304"/>
        <end position="333"/>
    </location>
</feature>
<dbReference type="PANTHER" id="PTHR33048">
    <property type="entry name" value="PTH11-LIKE INTEGRAL MEMBRANE PROTEIN (AFU_ORTHOLOGUE AFUA_5G11245)"/>
    <property type="match status" value="1"/>
</dbReference>
<feature type="transmembrane region" description="Helical" evidence="7">
    <location>
        <begin position="246"/>
        <end position="268"/>
    </location>
</feature>
<evidence type="ECO:0000313" key="9">
    <source>
        <dbReference type="EMBL" id="KAJ9138643.1"/>
    </source>
</evidence>
<protein>
    <submittedName>
        <fullName evidence="9">CFEM domain-containing protein</fullName>
    </submittedName>
</protein>
<dbReference type="Proteomes" id="UP001174694">
    <property type="component" value="Unassembled WGS sequence"/>
</dbReference>
<organism evidence="9 10">
    <name type="scientific">Pleurostoma richardsiae</name>
    <dbReference type="NCBI Taxonomy" id="41990"/>
    <lineage>
        <taxon>Eukaryota</taxon>
        <taxon>Fungi</taxon>
        <taxon>Dikarya</taxon>
        <taxon>Ascomycota</taxon>
        <taxon>Pezizomycotina</taxon>
        <taxon>Sordariomycetes</taxon>
        <taxon>Sordariomycetidae</taxon>
        <taxon>Calosphaeriales</taxon>
        <taxon>Pleurostomataceae</taxon>
        <taxon>Pleurostoma</taxon>
    </lineage>
</organism>
<comment type="caution">
    <text evidence="9">The sequence shown here is derived from an EMBL/GenBank/DDBJ whole genome shotgun (WGS) entry which is preliminary data.</text>
</comment>
<accession>A0AA38R6E3</accession>
<evidence type="ECO:0000256" key="6">
    <source>
        <dbReference type="SAM" id="MobiDB-lite"/>
    </source>
</evidence>
<feature type="domain" description="Rhodopsin" evidence="8">
    <location>
        <begin position="26"/>
        <end position="270"/>
    </location>
</feature>
<keyword evidence="3 7" id="KW-1133">Transmembrane helix</keyword>
<name>A0AA38R6E3_9PEZI</name>
<proteinExistence type="inferred from homology"/>
<feature type="transmembrane region" description="Helical" evidence="7">
    <location>
        <begin position="170"/>
        <end position="195"/>
    </location>
</feature>
<evidence type="ECO:0000256" key="2">
    <source>
        <dbReference type="ARBA" id="ARBA00022692"/>
    </source>
</evidence>
<dbReference type="AlphaFoldDB" id="A0AA38R6E3"/>
<evidence type="ECO:0000256" key="7">
    <source>
        <dbReference type="SAM" id="Phobius"/>
    </source>
</evidence>
<dbReference type="Pfam" id="PF20684">
    <property type="entry name" value="Fung_rhodopsin"/>
    <property type="match status" value="1"/>
</dbReference>
<evidence type="ECO:0000256" key="3">
    <source>
        <dbReference type="ARBA" id="ARBA00022989"/>
    </source>
</evidence>
<comment type="subcellular location">
    <subcellularLocation>
        <location evidence="1">Membrane</location>
        <topology evidence="1">Multi-pass membrane protein</topology>
    </subcellularLocation>
</comment>
<sequence length="420" mass="45590">MPRRSRRPGLLAPLAIEVPACVAVLLRLSSKQFTSLSWDLDDWIMSVVAALFFVFLAIGQYAGMLCFGVDIWTVNLDTLTQGLKLFYVAESFYLAILILTKIAILFFYLRIFPNRRFRKITYAVMVWVGLSGLILLSMQIFQCNPVAGAWESWQGFAAGAAVPRCLDINALAYTAAAFSIAQDIVILLLPVPLLLGINASWRVRCGVLLMFSLGIFVLVTSCVRLRSLVRIARSTNPSWDYTDSLIWSGLEVAVSIIVNSLPAIRVLFARLMPTVFGSKIGRSARGPSPLPTFGPRTVAVLPLKVKSPDGSSGNSGNRAGRQPPLLRQQSSTGQVFATAARSQTKPEGDILELNDRRNRNVQAQGGASSSGENRNAISTAAILEDASRNDSRCSPEPNNHPRILVSTMATTVVGGSSTGK</sequence>
<gene>
    <name evidence="9" type="ORF">NKR23_g8415</name>
</gene>
<reference evidence="9" key="1">
    <citation type="submission" date="2022-07" db="EMBL/GenBank/DDBJ databases">
        <title>Fungi with potential for degradation of polypropylene.</title>
        <authorList>
            <person name="Gostincar C."/>
        </authorList>
    </citation>
    <scope>NUCLEOTIDE SEQUENCE</scope>
    <source>
        <strain evidence="9">EXF-13308</strain>
    </source>
</reference>
<dbReference type="EMBL" id="JANBVO010000029">
    <property type="protein sequence ID" value="KAJ9138643.1"/>
    <property type="molecule type" value="Genomic_DNA"/>
</dbReference>
<dbReference type="GO" id="GO:0016020">
    <property type="term" value="C:membrane"/>
    <property type="evidence" value="ECO:0007669"/>
    <property type="project" value="UniProtKB-SubCell"/>
</dbReference>
<dbReference type="PANTHER" id="PTHR33048:SF143">
    <property type="entry name" value="EXTRACELLULAR MEMBRANE PROTEIN CFEM DOMAIN-CONTAINING PROTEIN-RELATED"/>
    <property type="match status" value="1"/>
</dbReference>
<evidence type="ECO:0000256" key="4">
    <source>
        <dbReference type="ARBA" id="ARBA00023136"/>
    </source>
</evidence>
<evidence type="ECO:0000259" key="8">
    <source>
        <dbReference type="Pfam" id="PF20684"/>
    </source>
</evidence>
<evidence type="ECO:0000256" key="5">
    <source>
        <dbReference type="ARBA" id="ARBA00038359"/>
    </source>
</evidence>
<evidence type="ECO:0000256" key="1">
    <source>
        <dbReference type="ARBA" id="ARBA00004141"/>
    </source>
</evidence>
<feature type="transmembrane region" description="Helical" evidence="7">
    <location>
        <begin position="120"/>
        <end position="141"/>
    </location>
</feature>
<dbReference type="InterPro" id="IPR049326">
    <property type="entry name" value="Rhodopsin_dom_fungi"/>
</dbReference>
<feature type="transmembrane region" description="Helical" evidence="7">
    <location>
        <begin position="42"/>
        <end position="65"/>
    </location>
</feature>
<feature type="transmembrane region" description="Helical" evidence="7">
    <location>
        <begin position="85"/>
        <end position="108"/>
    </location>
</feature>
<evidence type="ECO:0000313" key="10">
    <source>
        <dbReference type="Proteomes" id="UP001174694"/>
    </source>
</evidence>
<comment type="similarity">
    <text evidence="5">Belongs to the SAT4 family.</text>
</comment>
<dbReference type="InterPro" id="IPR052337">
    <property type="entry name" value="SAT4-like"/>
</dbReference>
<keyword evidence="2 7" id="KW-0812">Transmembrane</keyword>
<keyword evidence="10" id="KW-1185">Reference proteome</keyword>